<feature type="region of interest" description="Disordered" evidence="1">
    <location>
        <begin position="1"/>
        <end position="30"/>
    </location>
</feature>
<organism evidence="2 3">
    <name type="scientific">Syntrophobacter fumaroxidans (strain DSM 10017 / MPOB)</name>
    <dbReference type="NCBI Taxonomy" id="335543"/>
    <lineage>
        <taxon>Bacteria</taxon>
        <taxon>Pseudomonadati</taxon>
        <taxon>Thermodesulfobacteriota</taxon>
        <taxon>Syntrophobacteria</taxon>
        <taxon>Syntrophobacterales</taxon>
        <taxon>Syntrophobacteraceae</taxon>
        <taxon>Syntrophobacter</taxon>
    </lineage>
</organism>
<feature type="compositionally biased region" description="Basic and acidic residues" evidence="1">
    <location>
        <begin position="13"/>
        <end position="27"/>
    </location>
</feature>
<dbReference type="HOGENOM" id="CLU_1958495_0_0_7"/>
<dbReference type="KEGG" id="sfu:Sfum_0516"/>
<feature type="region of interest" description="Disordered" evidence="1">
    <location>
        <begin position="53"/>
        <end position="82"/>
    </location>
</feature>
<keyword evidence="3" id="KW-1185">Reference proteome</keyword>
<accession>A0LFL4</accession>
<reference evidence="2 3" key="1">
    <citation type="submission" date="2006-10" db="EMBL/GenBank/DDBJ databases">
        <title>Complete sequence of Syntrophobacter fumaroxidans MPOB.</title>
        <authorList>
            <consortium name="US DOE Joint Genome Institute"/>
            <person name="Copeland A."/>
            <person name="Lucas S."/>
            <person name="Lapidus A."/>
            <person name="Barry K."/>
            <person name="Detter J.C."/>
            <person name="Glavina del Rio T."/>
            <person name="Hammon N."/>
            <person name="Israni S."/>
            <person name="Pitluck S."/>
            <person name="Goltsman E.G."/>
            <person name="Martinez M."/>
            <person name="Schmutz J."/>
            <person name="Larimer F."/>
            <person name="Land M."/>
            <person name="Hauser L."/>
            <person name="Kyrpides N."/>
            <person name="Kim E."/>
            <person name="Boone D.R."/>
            <person name="Brockman F."/>
            <person name="Culley D."/>
            <person name="Ferry J."/>
            <person name="Gunsalus R."/>
            <person name="McInerney M.J."/>
            <person name="Morrison M."/>
            <person name="Plugge C."/>
            <person name="Rohlin L."/>
            <person name="Scholten J."/>
            <person name="Sieber J."/>
            <person name="Stams A.J.M."/>
            <person name="Worm P."/>
            <person name="Henstra A.M."/>
            <person name="Richardson P."/>
        </authorList>
    </citation>
    <scope>NUCLEOTIDE SEQUENCE [LARGE SCALE GENOMIC DNA]</scope>
    <source>
        <strain evidence="3">DSM 10017 / MPOB</strain>
    </source>
</reference>
<evidence type="ECO:0000313" key="2">
    <source>
        <dbReference type="EMBL" id="ABK16216.1"/>
    </source>
</evidence>
<sequence length="128" mass="14006">MASRSGNGAFDESPLRDKTLERADFRRKASGRQLSINSSIAAKLCPWTRMGDVDTNGWRREPKGSPQVFRTGRDEQTSEQIGTVKAAGAERFASGVHTARKAPRYPLTIPGRGVIRGLRSGWVHRAGA</sequence>
<name>A0LFL4_SYNFM</name>
<dbReference type="AlphaFoldDB" id="A0LFL4"/>
<protein>
    <submittedName>
        <fullName evidence="2">Uncharacterized protein</fullName>
    </submittedName>
</protein>
<evidence type="ECO:0000256" key="1">
    <source>
        <dbReference type="SAM" id="MobiDB-lite"/>
    </source>
</evidence>
<evidence type="ECO:0000313" key="3">
    <source>
        <dbReference type="Proteomes" id="UP000001784"/>
    </source>
</evidence>
<gene>
    <name evidence="2" type="ordered locus">Sfum_0516</name>
</gene>
<proteinExistence type="predicted"/>
<dbReference type="EMBL" id="CP000478">
    <property type="protein sequence ID" value="ABK16216.1"/>
    <property type="molecule type" value="Genomic_DNA"/>
</dbReference>
<dbReference type="InParanoid" id="A0LFL4"/>
<dbReference type="Proteomes" id="UP000001784">
    <property type="component" value="Chromosome"/>
</dbReference>